<evidence type="ECO:0000256" key="2">
    <source>
        <dbReference type="ARBA" id="ARBA00023012"/>
    </source>
</evidence>
<evidence type="ECO:0000256" key="7">
    <source>
        <dbReference type="SAM" id="MobiDB-lite"/>
    </source>
</evidence>
<dbReference type="PANTHER" id="PTHR48111">
    <property type="entry name" value="REGULATOR OF RPOS"/>
    <property type="match status" value="1"/>
</dbReference>
<feature type="region of interest" description="Disordered" evidence="7">
    <location>
        <begin position="156"/>
        <end position="177"/>
    </location>
</feature>
<dbReference type="InterPro" id="IPR001789">
    <property type="entry name" value="Sig_transdc_resp-reg_receiver"/>
</dbReference>
<dbReference type="InterPro" id="IPR011006">
    <property type="entry name" value="CheY-like_superfamily"/>
</dbReference>
<comment type="caution">
    <text evidence="9">The sequence shown here is derived from an EMBL/GenBank/DDBJ whole genome shotgun (WGS) entry which is preliminary data.</text>
</comment>
<keyword evidence="4" id="KW-0238">DNA-binding</keyword>
<evidence type="ECO:0000256" key="4">
    <source>
        <dbReference type="ARBA" id="ARBA00023125"/>
    </source>
</evidence>
<protein>
    <recommendedName>
        <fullName evidence="8">Response regulatory domain-containing protein</fullName>
    </recommendedName>
</protein>
<dbReference type="Proteomes" id="UP000031599">
    <property type="component" value="Unassembled WGS sequence"/>
</dbReference>
<feature type="compositionally biased region" description="Polar residues" evidence="7">
    <location>
        <begin position="156"/>
        <end position="168"/>
    </location>
</feature>
<keyword evidence="1 6" id="KW-0597">Phosphoprotein</keyword>
<dbReference type="GO" id="GO:0005829">
    <property type="term" value="C:cytosol"/>
    <property type="evidence" value="ECO:0007669"/>
    <property type="project" value="TreeGrafter"/>
</dbReference>
<evidence type="ECO:0000313" key="10">
    <source>
        <dbReference type="Proteomes" id="UP000031599"/>
    </source>
</evidence>
<dbReference type="EMBL" id="JMCC02000013">
    <property type="protein sequence ID" value="KIG18273.1"/>
    <property type="molecule type" value="Genomic_DNA"/>
</dbReference>
<dbReference type="AlphaFoldDB" id="A0A0C2A4H7"/>
<dbReference type="Pfam" id="PF00072">
    <property type="entry name" value="Response_reg"/>
    <property type="match status" value="1"/>
</dbReference>
<feature type="modified residue" description="4-aspartylphosphate" evidence="6">
    <location>
        <position position="70"/>
    </location>
</feature>
<evidence type="ECO:0000259" key="8">
    <source>
        <dbReference type="PROSITE" id="PS50110"/>
    </source>
</evidence>
<name>A0A0C2A4H7_9BACT</name>
<dbReference type="Gene3D" id="3.40.50.2300">
    <property type="match status" value="1"/>
</dbReference>
<accession>A0A0C2A4H7</accession>
<dbReference type="PANTHER" id="PTHR48111:SF1">
    <property type="entry name" value="TWO-COMPONENT RESPONSE REGULATOR ORR33"/>
    <property type="match status" value="1"/>
</dbReference>
<keyword evidence="3" id="KW-0805">Transcription regulation</keyword>
<dbReference type="GO" id="GO:0006355">
    <property type="term" value="P:regulation of DNA-templated transcription"/>
    <property type="evidence" value="ECO:0007669"/>
    <property type="project" value="TreeGrafter"/>
</dbReference>
<feature type="domain" description="Response regulatory" evidence="8">
    <location>
        <begin position="21"/>
        <end position="146"/>
    </location>
</feature>
<evidence type="ECO:0000256" key="1">
    <source>
        <dbReference type="ARBA" id="ARBA00022553"/>
    </source>
</evidence>
<reference evidence="9 10" key="1">
    <citation type="submission" date="2014-12" db="EMBL/GenBank/DDBJ databases">
        <title>Genome assembly of Enhygromyxa salina DSM 15201.</title>
        <authorList>
            <person name="Sharma G."/>
            <person name="Subramanian S."/>
        </authorList>
    </citation>
    <scope>NUCLEOTIDE SEQUENCE [LARGE SCALE GENOMIC DNA]</scope>
    <source>
        <strain evidence="9 10">DSM 15201</strain>
    </source>
</reference>
<dbReference type="InterPro" id="IPR039420">
    <property type="entry name" value="WalR-like"/>
</dbReference>
<dbReference type="GO" id="GO:0000976">
    <property type="term" value="F:transcription cis-regulatory region binding"/>
    <property type="evidence" value="ECO:0007669"/>
    <property type="project" value="TreeGrafter"/>
</dbReference>
<evidence type="ECO:0000256" key="6">
    <source>
        <dbReference type="PROSITE-ProRule" id="PRU00169"/>
    </source>
</evidence>
<dbReference type="SMART" id="SM00448">
    <property type="entry name" value="REC"/>
    <property type="match status" value="1"/>
</dbReference>
<organism evidence="9 10">
    <name type="scientific">Enhygromyxa salina</name>
    <dbReference type="NCBI Taxonomy" id="215803"/>
    <lineage>
        <taxon>Bacteria</taxon>
        <taxon>Pseudomonadati</taxon>
        <taxon>Myxococcota</taxon>
        <taxon>Polyangia</taxon>
        <taxon>Nannocystales</taxon>
        <taxon>Nannocystaceae</taxon>
        <taxon>Enhygromyxa</taxon>
    </lineage>
</organism>
<dbReference type="GO" id="GO:0032993">
    <property type="term" value="C:protein-DNA complex"/>
    <property type="evidence" value="ECO:0007669"/>
    <property type="project" value="TreeGrafter"/>
</dbReference>
<evidence type="ECO:0000313" key="9">
    <source>
        <dbReference type="EMBL" id="KIG18273.1"/>
    </source>
</evidence>
<dbReference type="CDD" id="cd00156">
    <property type="entry name" value="REC"/>
    <property type="match status" value="1"/>
</dbReference>
<sequence length="299" mass="33426">MRMIPTASRAPRMTALRHRPVALVVDLNREQRELTAETLEALGHRVELASSQHEAEQSLEDTLYDYALVDLEIPWARGRSPRIERGLNLIHHASKLPPARRPGLIATTALGADHELCRRAFHAGADDFLKKPYAVESEWPAPRVRRLLAAHPRLRSTTSPGATAQTRAPIQIPPDPRHGAEIHLIGNEHRRRCELEIDSQRLALARQQFHLFAHLCAHAQQRPGQFLAPREIPGLGGGHRQALGRVRKSLEQQLPGFWPQVCERDGGGGVRLRVQPSAISIDPALQDDLARLFQTSAYD</sequence>
<proteinExistence type="predicted"/>
<evidence type="ECO:0000256" key="3">
    <source>
        <dbReference type="ARBA" id="ARBA00023015"/>
    </source>
</evidence>
<evidence type="ECO:0000256" key="5">
    <source>
        <dbReference type="ARBA" id="ARBA00023163"/>
    </source>
</evidence>
<dbReference type="GO" id="GO:0000156">
    <property type="term" value="F:phosphorelay response regulator activity"/>
    <property type="evidence" value="ECO:0007669"/>
    <property type="project" value="TreeGrafter"/>
</dbReference>
<keyword evidence="5" id="KW-0804">Transcription</keyword>
<dbReference type="SUPFAM" id="SSF52172">
    <property type="entry name" value="CheY-like"/>
    <property type="match status" value="1"/>
</dbReference>
<gene>
    <name evidence="9" type="ORF">DB30_01382</name>
</gene>
<keyword evidence="2" id="KW-0902">Two-component regulatory system</keyword>
<dbReference type="PROSITE" id="PS50110">
    <property type="entry name" value="RESPONSE_REGULATORY"/>
    <property type="match status" value="1"/>
</dbReference>